<dbReference type="EMBL" id="SJKB01000026">
    <property type="protein sequence ID" value="TCC49534.1"/>
    <property type="molecule type" value="Genomic_DNA"/>
</dbReference>
<dbReference type="SUPFAM" id="SSF50939">
    <property type="entry name" value="Sialidases"/>
    <property type="match status" value="1"/>
</dbReference>
<feature type="signal peptide" evidence="2">
    <location>
        <begin position="1"/>
        <end position="25"/>
    </location>
</feature>
<dbReference type="Proteomes" id="UP000291144">
    <property type="component" value="Unassembled WGS sequence"/>
</dbReference>
<dbReference type="RefSeq" id="WP_131366298.1">
    <property type="nucleotide sequence ID" value="NZ_SJKB01000026.1"/>
</dbReference>
<organism evidence="3 4">
    <name type="scientific">Kribbella pittospori</name>
    <dbReference type="NCBI Taxonomy" id="722689"/>
    <lineage>
        <taxon>Bacteria</taxon>
        <taxon>Bacillati</taxon>
        <taxon>Actinomycetota</taxon>
        <taxon>Actinomycetes</taxon>
        <taxon>Propionibacteriales</taxon>
        <taxon>Kribbellaceae</taxon>
        <taxon>Kribbella</taxon>
    </lineage>
</organism>
<evidence type="ECO:0000256" key="2">
    <source>
        <dbReference type="SAM" id="SignalP"/>
    </source>
</evidence>
<feature type="region of interest" description="Disordered" evidence="1">
    <location>
        <begin position="275"/>
        <end position="300"/>
    </location>
</feature>
<name>A0A4R0JTR1_9ACTN</name>
<dbReference type="OrthoDB" id="127969at2"/>
<gene>
    <name evidence="3" type="ORF">E0H73_42040</name>
</gene>
<reference evidence="3 4" key="1">
    <citation type="submission" date="2019-02" db="EMBL/GenBank/DDBJ databases">
        <title>Kribbella capetownensis sp. nov. and Kribbella speibonae sp. nov., isolated from soil.</title>
        <authorList>
            <person name="Curtis S.M."/>
            <person name="Norton I."/>
            <person name="Everest G.J."/>
            <person name="Meyers P.R."/>
        </authorList>
    </citation>
    <scope>NUCLEOTIDE SEQUENCE [LARGE SCALE GENOMIC DNA]</scope>
    <source>
        <strain evidence="3 4">NRRL B-24813</strain>
    </source>
</reference>
<feature type="compositionally biased region" description="Polar residues" evidence="1">
    <location>
        <begin position="275"/>
        <end position="296"/>
    </location>
</feature>
<evidence type="ECO:0000313" key="4">
    <source>
        <dbReference type="Proteomes" id="UP000291144"/>
    </source>
</evidence>
<comment type="caution">
    <text evidence="3">The sequence shown here is derived from an EMBL/GenBank/DDBJ whole genome shotgun (WGS) entry which is preliminary data.</text>
</comment>
<evidence type="ECO:0000313" key="3">
    <source>
        <dbReference type="EMBL" id="TCC49534.1"/>
    </source>
</evidence>
<feature type="chain" id="PRO_5020940398" evidence="2">
    <location>
        <begin position="26"/>
        <end position="615"/>
    </location>
</feature>
<accession>A0A4R0JTR1</accession>
<dbReference type="Gene3D" id="2.120.10.10">
    <property type="match status" value="1"/>
</dbReference>
<evidence type="ECO:0000256" key="1">
    <source>
        <dbReference type="SAM" id="MobiDB-lite"/>
    </source>
</evidence>
<sequence length="615" mass="63737">MRKRVWVGIIGAAALLVVPAGSASALNPDTLITVGSPSSPFSANKQNEPAVAIDANHTGVLAAGANDNIDMEACNAGPDNDCPFTDGVGVSGVYFSFDSGTSWIQPAYTGWSARNCVGVPGNSDPPCAPQVGPIGTLPGYYEAGLVSDGDPAVAFGPVYRNGTFSWANGSRLYYANLTSNFPGRSAFKGFEAIAVSRIDGPAATGLTQAIVSNQANWKAPVIVSKQNAALFSDKEQVWADNASSSPFFGHTYICSAAFRSVPSAAQPLVVATSTDGGDSWTTRQVTPAANNPTSPQGFGRSGCTIRTDSHGVAYVFAYQFAVGSPGNGFQIMSKSVDGGRHWTKAQPIFSATDLCTGFEPSIGRCVEDGIGGARDDLGPSPSVDIANGAPTGADATNRIVDSWADGRDGLNHEHVMFSTSTNGGSTWTGPRIIETAGDRGYYAAPAISPNGTDVWVVYNAFTTPFRNDTSSPRNLVGVVKHADVAGGAVGAFSEIHRSPGGDPRGSSQNNLAAEFLGDYVYAAATRTYGAAVWNDTRRAADCPAIDAYRLALHNEAVAAGGPVADPEEPRGEEDAVHQAFKTQEPDAVAPPVQAVCPATFGNSDIFGGTYADPTP</sequence>
<dbReference type="CDD" id="cd15482">
    <property type="entry name" value="Sialidase_non-viral"/>
    <property type="match status" value="1"/>
</dbReference>
<dbReference type="AlphaFoldDB" id="A0A4R0JTR1"/>
<dbReference type="InterPro" id="IPR036278">
    <property type="entry name" value="Sialidase_sf"/>
</dbReference>
<keyword evidence="2" id="KW-0732">Signal</keyword>
<keyword evidence="4" id="KW-1185">Reference proteome</keyword>
<proteinExistence type="predicted"/>
<protein>
    <submittedName>
        <fullName evidence="3">Exo-alpha-sialidase</fullName>
    </submittedName>
</protein>